<dbReference type="EMBL" id="LFXJ01000005">
    <property type="protein sequence ID" value="KMY32108.1"/>
    <property type="molecule type" value="Genomic_DNA"/>
</dbReference>
<dbReference type="InterPro" id="IPR011701">
    <property type="entry name" value="MFS"/>
</dbReference>
<feature type="transmembrane region" description="Helical" evidence="7">
    <location>
        <begin position="74"/>
        <end position="96"/>
    </location>
</feature>
<dbReference type="GO" id="GO:0022857">
    <property type="term" value="F:transmembrane transporter activity"/>
    <property type="evidence" value="ECO:0007669"/>
    <property type="project" value="InterPro"/>
</dbReference>
<comment type="subcellular location">
    <subcellularLocation>
        <location evidence="1">Cell membrane</location>
        <topology evidence="1">Multi-pass membrane protein</topology>
    </subcellularLocation>
</comment>
<keyword evidence="2" id="KW-0813">Transport</keyword>
<dbReference type="InterPro" id="IPR050171">
    <property type="entry name" value="MFS_Transporters"/>
</dbReference>
<dbReference type="PANTHER" id="PTHR23517">
    <property type="entry name" value="RESISTANCE PROTEIN MDTM, PUTATIVE-RELATED-RELATED"/>
    <property type="match status" value="1"/>
</dbReference>
<dbReference type="RefSeq" id="WP_049665169.1">
    <property type="nucleotide sequence ID" value="NZ_LFXJ01000005.1"/>
</dbReference>
<dbReference type="Pfam" id="PF07690">
    <property type="entry name" value="MFS_1"/>
    <property type="match status" value="2"/>
</dbReference>
<evidence type="ECO:0000256" key="2">
    <source>
        <dbReference type="ARBA" id="ARBA00022448"/>
    </source>
</evidence>
<keyword evidence="5 7" id="KW-1133">Transmembrane helix</keyword>
<feature type="transmembrane region" description="Helical" evidence="7">
    <location>
        <begin position="275"/>
        <end position="295"/>
    </location>
</feature>
<sequence length="429" mass="48005">MKLRDIHPNIKLRLAMQFLGSLISMAVIPFLAIYFTQNIGATKTGIILIIIVISGVIGGFIGGHISDKIGRKKIMIYAEIGILLSYLFIALCNSPWFNLPYISAAFFIINMFCGGMFQPAAQAMIIDVTNSESRKLVFTISYWLGNLSTAIGGIIGAFLFKNYLFELFIGISLISLLSVFMTIFFITETYLPEPSPKTSSTHKKEFSLVEMFQTYSTVFKDKLFMFYILGAILIFTLEQSLSNYIGIRLEKDIPQQSASLFGIDFIVDGTKMLGFLRTENTILVVLLSSVVLFLFKKCSERWTLVTGMLIFSICFSVFASSNSVLFLFIAMFIGTIGELMYIPIKQAMIGELAPSNARSTYMAFNSLTIYGAMIISSLLIIIGEWMRPIYMSGLLLILGLTGTFLYYIITKTLYAKVSERNERKVPVSS</sequence>
<accession>A0A0K9FD09</accession>
<name>A0A0K9FD09_9BACI</name>
<feature type="transmembrane region" description="Helical" evidence="7">
    <location>
        <begin position="41"/>
        <end position="62"/>
    </location>
</feature>
<dbReference type="OrthoDB" id="9793283at2"/>
<keyword evidence="6 7" id="KW-0472">Membrane</keyword>
<dbReference type="GO" id="GO:0005886">
    <property type="term" value="C:plasma membrane"/>
    <property type="evidence" value="ECO:0007669"/>
    <property type="project" value="UniProtKB-SubCell"/>
</dbReference>
<dbReference type="SUPFAM" id="SSF103473">
    <property type="entry name" value="MFS general substrate transporter"/>
    <property type="match status" value="1"/>
</dbReference>
<feature type="transmembrane region" description="Helical" evidence="7">
    <location>
        <begin position="102"/>
        <end position="124"/>
    </location>
</feature>
<feature type="transmembrane region" description="Helical" evidence="7">
    <location>
        <begin position="363"/>
        <end position="383"/>
    </location>
</feature>
<gene>
    <name evidence="9" type="ORF">ACZ11_08085</name>
</gene>
<evidence type="ECO:0000313" key="10">
    <source>
        <dbReference type="Proteomes" id="UP000037326"/>
    </source>
</evidence>
<evidence type="ECO:0000259" key="8">
    <source>
        <dbReference type="PROSITE" id="PS50850"/>
    </source>
</evidence>
<evidence type="ECO:0000256" key="4">
    <source>
        <dbReference type="ARBA" id="ARBA00022692"/>
    </source>
</evidence>
<dbReference type="Proteomes" id="UP000037326">
    <property type="component" value="Unassembled WGS sequence"/>
</dbReference>
<evidence type="ECO:0000256" key="5">
    <source>
        <dbReference type="ARBA" id="ARBA00022989"/>
    </source>
</evidence>
<evidence type="ECO:0000256" key="7">
    <source>
        <dbReference type="SAM" id="Phobius"/>
    </source>
</evidence>
<dbReference type="Gene3D" id="1.20.1250.20">
    <property type="entry name" value="MFS general substrate transporter like domains"/>
    <property type="match status" value="1"/>
</dbReference>
<keyword evidence="3" id="KW-1003">Cell membrane</keyword>
<feature type="transmembrane region" description="Helical" evidence="7">
    <location>
        <begin position="325"/>
        <end position="342"/>
    </location>
</feature>
<feature type="transmembrane region" description="Helical" evidence="7">
    <location>
        <begin position="302"/>
        <end position="319"/>
    </location>
</feature>
<reference evidence="10" key="1">
    <citation type="submission" date="2015-07" db="EMBL/GenBank/DDBJ databases">
        <authorList>
            <consortium name="Consortium for Microbial Forensics and Genomics (microFORGE)"/>
            <person name="Knight B.M."/>
            <person name="Roberts D.P."/>
            <person name="Lin D."/>
            <person name="Hari K."/>
            <person name="Fletcher J."/>
            <person name="Melcher U."/>
            <person name="Blagden T."/>
            <person name="Winegar R.A."/>
        </authorList>
    </citation>
    <scope>NUCLEOTIDE SEQUENCE [LARGE SCALE GENOMIC DNA]</scope>
    <source>
        <strain evidence="10">DSM 23493</strain>
    </source>
</reference>
<dbReference type="PROSITE" id="PS50850">
    <property type="entry name" value="MFS"/>
    <property type="match status" value="1"/>
</dbReference>
<keyword evidence="4 7" id="KW-0812">Transmembrane</keyword>
<feature type="transmembrane region" description="Helical" evidence="7">
    <location>
        <begin position="223"/>
        <end position="241"/>
    </location>
</feature>
<evidence type="ECO:0000256" key="1">
    <source>
        <dbReference type="ARBA" id="ARBA00004651"/>
    </source>
</evidence>
<dbReference type="InterPro" id="IPR036259">
    <property type="entry name" value="MFS_trans_sf"/>
</dbReference>
<evidence type="ECO:0000313" key="9">
    <source>
        <dbReference type="EMBL" id="KMY32108.1"/>
    </source>
</evidence>
<feature type="transmembrane region" description="Helical" evidence="7">
    <location>
        <begin position="389"/>
        <end position="409"/>
    </location>
</feature>
<feature type="transmembrane region" description="Helical" evidence="7">
    <location>
        <begin position="12"/>
        <end position="35"/>
    </location>
</feature>
<dbReference type="PANTHER" id="PTHR23517:SF3">
    <property type="entry name" value="INTEGRAL MEMBRANE TRANSPORT PROTEIN"/>
    <property type="match status" value="1"/>
</dbReference>
<dbReference type="GeneID" id="96598222"/>
<dbReference type="InterPro" id="IPR020846">
    <property type="entry name" value="MFS_dom"/>
</dbReference>
<evidence type="ECO:0000256" key="6">
    <source>
        <dbReference type="ARBA" id="ARBA00023136"/>
    </source>
</evidence>
<feature type="domain" description="Major facilitator superfamily (MFS) profile" evidence="8">
    <location>
        <begin position="1"/>
        <end position="411"/>
    </location>
</feature>
<organism evidence="9 10">
    <name type="scientific">Lysinibacillus xylanilyticus</name>
    <dbReference type="NCBI Taxonomy" id="582475"/>
    <lineage>
        <taxon>Bacteria</taxon>
        <taxon>Bacillati</taxon>
        <taxon>Bacillota</taxon>
        <taxon>Bacilli</taxon>
        <taxon>Bacillales</taxon>
        <taxon>Bacillaceae</taxon>
        <taxon>Lysinibacillus</taxon>
    </lineage>
</organism>
<protein>
    <submittedName>
        <fullName evidence="9">MFS transporter</fullName>
    </submittedName>
</protein>
<feature type="transmembrane region" description="Helical" evidence="7">
    <location>
        <begin position="136"/>
        <end position="159"/>
    </location>
</feature>
<feature type="transmembrane region" description="Helical" evidence="7">
    <location>
        <begin position="165"/>
        <end position="187"/>
    </location>
</feature>
<comment type="caution">
    <text evidence="9">The sequence shown here is derived from an EMBL/GenBank/DDBJ whole genome shotgun (WGS) entry which is preliminary data.</text>
</comment>
<proteinExistence type="predicted"/>
<dbReference type="AlphaFoldDB" id="A0A0K9FD09"/>
<evidence type="ECO:0000256" key="3">
    <source>
        <dbReference type="ARBA" id="ARBA00022475"/>
    </source>
</evidence>
<dbReference type="PATRIC" id="fig|582475.4.peg.1142"/>